<feature type="chain" id="PRO_5032384696" description="Peptidase C1A papain C-terminal domain-containing protein" evidence="3">
    <location>
        <begin position="24"/>
        <end position="785"/>
    </location>
</feature>
<dbReference type="InterPro" id="IPR038765">
    <property type="entry name" value="Papain-like_cys_pep_sf"/>
</dbReference>
<name>A0A835Y629_9CHLO</name>
<protein>
    <recommendedName>
        <fullName evidence="4">Peptidase C1A papain C-terminal domain-containing protein</fullName>
    </recommendedName>
</protein>
<dbReference type="InterPro" id="IPR039417">
    <property type="entry name" value="Peptidase_C1A_papain-like"/>
</dbReference>
<proteinExistence type="inferred from homology"/>
<dbReference type="CDD" id="cd02248">
    <property type="entry name" value="Peptidase_C1A"/>
    <property type="match status" value="1"/>
</dbReference>
<comment type="caution">
    <text evidence="5">The sequence shown here is derived from an EMBL/GenBank/DDBJ whole genome shotgun (WGS) entry which is preliminary data.</text>
</comment>
<keyword evidence="6" id="KW-1185">Reference proteome</keyword>
<accession>A0A835Y629</accession>
<dbReference type="GO" id="GO:0008234">
    <property type="term" value="F:cysteine-type peptidase activity"/>
    <property type="evidence" value="ECO:0007669"/>
    <property type="project" value="InterPro"/>
</dbReference>
<sequence length="785" mass="83586">MSPRARWALASVLVLLACGLAQAKTVPQAEEAAVPTPGIDAGKAQQGAELVAHMLEDADGDNGDEPLCSDTVDAAKRTGLGSCQQQAPAATRAAAAAADGGAGLGPDDASRYMSIDEAKAAALKQLQEAKANPLAAFAKWLADNKKGYTADSEEGKRVFARFLEVIESGIKHNSDPATLYAVGLTSQLDRGLDGRPPTSHRRSARSLFSSAPKSTPATCSYSLIDNRNTLNAAQNTGSKCFADWAFAVTAAMQAQSYLSTGTLLPNLSNQQLVDCAVTSSSYGGENLGCDGGQVDIALDYAQREGVMAESDYPYEMSSYRPFTDSPRKTCRASSKTSSKRYTISGFNYLNHDEEEMRMALCSGQAGAILVEMNTCDALFSYKGGILTSDCLYESYSDEPFDNNVLPFAIVGYGSATVSGKSVPYWLVRAAWGSSWGDSSYPGHFRIKRGAGLAGITFNPLTIKSVSLKSSASKCTTSTAWTPGVYSAWKKTIYNKYWSVAATGACNQYGYSYNAADKASAEKSALDACTAGFKVPCAIMRSGQATCTNATRIADLKAWVEAKAQPGQIYAVAINGTCGTGYGRWSSSDWSYVNDVVKDCNADMLAKYGTSASPACGIILSGKKPAAVTKCTDSSKWQTSRTAAISNTYWGYSWAVTTDPRCGNQWYTYNQPTLDAAKNYYPDKCNAAAAPTFGANACSVVDFGTAQCTDSTTWQNALVLAKDKTSSGKYWAVFSDKLCTYRWYSYNYASEDAVKAATGLTTCNNNATARGLSAYSCGIVAYGKKW</sequence>
<dbReference type="Pfam" id="PF00112">
    <property type="entry name" value="Peptidase_C1"/>
    <property type="match status" value="1"/>
</dbReference>
<evidence type="ECO:0000313" key="6">
    <source>
        <dbReference type="Proteomes" id="UP000612055"/>
    </source>
</evidence>
<dbReference type="EMBL" id="JAEHOE010000028">
    <property type="protein sequence ID" value="KAG2494856.1"/>
    <property type="molecule type" value="Genomic_DNA"/>
</dbReference>
<dbReference type="InterPro" id="IPR013128">
    <property type="entry name" value="Peptidase_C1A"/>
</dbReference>
<evidence type="ECO:0000256" key="2">
    <source>
        <dbReference type="SAM" id="MobiDB-lite"/>
    </source>
</evidence>
<dbReference type="PANTHER" id="PTHR12411">
    <property type="entry name" value="CYSTEINE PROTEASE FAMILY C1-RELATED"/>
    <property type="match status" value="1"/>
</dbReference>
<dbReference type="InterPro" id="IPR000668">
    <property type="entry name" value="Peptidase_C1A_C"/>
</dbReference>
<dbReference type="GO" id="GO:0006508">
    <property type="term" value="P:proteolysis"/>
    <property type="evidence" value="ECO:0007669"/>
    <property type="project" value="InterPro"/>
</dbReference>
<dbReference type="SUPFAM" id="SSF54001">
    <property type="entry name" value="Cysteine proteinases"/>
    <property type="match status" value="1"/>
</dbReference>
<feature type="domain" description="Peptidase C1A papain C-terminal" evidence="4">
    <location>
        <begin position="220"/>
        <end position="463"/>
    </location>
</feature>
<feature type="region of interest" description="Disordered" evidence="2">
    <location>
        <begin position="190"/>
        <end position="215"/>
    </location>
</feature>
<dbReference type="Gene3D" id="3.90.70.10">
    <property type="entry name" value="Cysteine proteinases"/>
    <property type="match status" value="1"/>
</dbReference>
<comment type="similarity">
    <text evidence="1">Belongs to the peptidase C1 family.</text>
</comment>
<evidence type="ECO:0000256" key="1">
    <source>
        <dbReference type="ARBA" id="ARBA00008455"/>
    </source>
</evidence>
<keyword evidence="3" id="KW-0732">Signal</keyword>
<evidence type="ECO:0000313" key="5">
    <source>
        <dbReference type="EMBL" id="KAG2494856.1"/>
    </source>
</evidence>
<evidence type="ECO:0000259" key="4">
    <source>
        <dbReference type="SMART" id="SM00645"/>
    </source>
</evidence>
<dbReference type="AlphaFoldDB" id="A0A835Y629"/>
<feature type="signal peptide" evidence="3">
    <location>
        <begin position="1"/>
        <end position="23"/>
    </location>
</feature>
<dbReference type="OrthoDB" id="513248at2759"/>
<dbReference type="Proteomes" id="UP000612055">
    <property type="component" value="Unassembled WGS sequence"/>
</dbReference>
<feature type="compositionally biased region" description="Polar residues" evidence="2">
    <location>
        <begin position="206"/>
        <end position="215"/>
    </location>
</feature>
<dbReference type="SMART" id="SM00645">
    <property type="entry name" value="Pept_C1"/>
    <property type="match status" value="1"/>
</dbReference>
<evidence type="ECO:0000256" key="3">
    <source>
        <dbReference type="SAM" id="SignalP"/>
    </source>
</evidence>
<gene>
    <name evidence="5" type="ORF">HYH03_007096</name>
</gene>
<reference evidence="5" key="1">
    <citation type="journal article" date="2020" name="bioRxiv">
        <title>Comparative genomics of Chlamydomonas.</title>
        <authorList>
            <person name="Craig R.J."/>
            <person name="Hasan A.R."/>
            <person name="Ness R.W."/>
            <person name="Keightley P.D."/>
        </authorList>
    </citation>
    <scope>NUCLEOTIDE SEQUENCE</scope>
    <source>
        <strain evidence="5">CCAP 11/70</strain>
    </source>
</reference>
<organism evidence="5 6">
    <name type="scientific">Edaphochlamys debaryana</name>
    <dbReference type="NCBI Taxonomy" id="47281"/>
    <lineage>
        <taxon>Eukaryota</taxon>
        <taxon>Viridiplantae</taxon>
        <taxon>Chlorophyta</taxon>
        <taxon>core chlorophytes</taxon>
        <taxon>Chlorophyceae</taxon>
        <taxon>CS clade</taxon>
        <taxon>Chlamydomonadales</taxon>
        <taxon>Chlamydomonadales incertae sedis</taxon>
        <taxon>Edaphochlamys</taxon>
    </lineage>
</organism>
<dbReference type="PROSITE" id="PS51257">
    <property type="entry name" value="PROKAR_LIPOPROTEIN"/>
    <property type="match status" value="1"/>
</dbReference>